<evidence type="ECO:0000313" key="3">
    <source>
        <dbReference type="Proteomes" id="UP000321513"/>
    </source>
</evidence>
<proteinExistence type="predicted"/>
<dbReference type="InterPro" id="IPR013022">
    <property type="entry name" value="Xyl_isomerase-like_TIM-brl"/>
</dbReference>
<dbReference type="InterPro" id="IPR036237">
    <property type="entry name" value="Xyl_isomerase-like_sf"/>
</dbReference>
<sequence>MIVNVIGDELKKDWQGTLRTVAEIGYDNLEFSGYYGDNREQFKKFMKDIGLKPLSAGSSLGQMKKEDALKKMIDDALYLEKKYLVCYWPWMDSGDNKKLDDFKKAADEMNKLGEQVNKAGLRFAFHNHDKEFVEVAGYKWGYEVFLKETDPSKVAMLLDLYWITKGGGDPVQLLQQYPKRFELFHVKDMDKTSEKSFTCPGYGIIDFKRIFAEAKKAGVKHYIVEIDKAPNPMQCIKDSYAYLNNLRF</sequence>
<dbReference type="Gene3D" id="3.20.20.150">
    <property type="entry name" value="Divalent-metal-dependent TIM barrel enzymes"/>
    <property type="match status" value="1"/>
</dbReference>
<accession>A0A512BIU8</accession>
<dbReference type="InterPro" id="IPR050312">
    <property type="entry name" value="IolE/XylAMocC-like"/>
</dbReference>
<organism evidence="2 3">
    <name type="scientific">Segetibacter aerophilus</name>
    <dbReference type="NCBI Taxonomy" id="670293"/>
    <lineage>
        <taxon>Bacteria</taxon>
        <taxon>Pseudomonadati</taxon>
        <taxon>Bacteroidota</taxon>
        <taxon>Chitinophagia</taxon>
        <taxon>Chitinophagales</taxon>
        <taxon>Chitinophagaceae</taxon>
        <taxon>Segetibacter</taxon>
    </lineage>
</organism>
<dbReference type="PANTHER" id="PTHR12110">
    <property type="entry name" value="HYDROXYPYRUVATE ISOMERASE"/>
    <property type="match status" value="1"/>
</dbReference>
<name>A0A512BIU8_9BACT</name>
<evidence type="ECO:0000313" key="2">
    <source>
        <dbReference type="EMBL" id="GEO11891.1"/>
    </source>
</evidence>
<dbReference type="GO" id="GO:0016853">
    <property type="term" value="F:isomerase activity"/>
    <property type="evidence" value="ECO:0007669"/>
    <property type="project" value="UniProtKB-KW"/>
</dbReference>
<protein>
    <submittedName>
        <fullName evidence="2">Sugar phosphate isomerase</fullName>
    </submittedName>
</protein>
<keyword evidence="2" id="KW-0413">Isomerase</keyword>
<dbReference type="Proteomes" id="UP000321513">
    <property type="component" value="Unassembled WGS sequence"/>
</dbReference>
<keyword evidence="3" id="KW-1185">Reference proteome</keyword>
<dbReference type="AlphaFoldDB" id="A0A512BIU8"/>
<feature type="domain" description="Xylose isomerase-like TIM barrel" evidence="1">
    <location>
        <begin position="19"/>
        <end position="244"/>
    </location>
</feature>
<gene>
    <name evidence="2" type="ORF">SAE01_43870</name>
</gene>
<dbReference type="EMBL" id="BJYT01000031">
    <property type="protein sequence ID" value="GEO11891.1"/>
    <property type="molecule type" value="Genomic_DNA"/>
</dbReference>
<dbReference type="SUPFAM" id="SSF51658">
    <property type="entry name" value="Xylose isomerase-like"/>
    <property type="match status" value="1"/>
</dbReference>
<dbReference type="RefSeq" id="WP_170234245.1">
    <property type="nucleotide sequence ID" value="NZ_BJYT01000031.1"/>
</dbReference>
<dbReference type="PANTHER" id="PTHR12110:SF41">
    <property type="entry name" value="INOSOSE DEHYDRATASE"/>
    <property type="match status" value="1"/>
</dbReference>
<reference evidence="2 3" key="1">
    <citation type="submission" date="2019-07" db="EMBL/GenBank/DDBJ databases">
        <title>Whole genome shotgun sequence of Segetibacter aerophilus NBRC 106135.</title>
        <authorList>
            <person name="Hosoyama A."/>
            <person name="Uohara A."/>
            <person name="Ohji S."/>
            <person name="Ichikawa N."/>
        </authorList>
    </citation>
    <scope>NUCLEOTIDE SEQUENCE [LARGE SCALE GENOMIC DNA]</scope>
    <source>
        <strain evidence="2 3">NBRC 106135</strain>
    </source>
</reference>
<dbReference type="Pfam" id="PF01261">
    <property type="entry name" value="AP_endonuc_2"/>
    <property type="match status" value="1"/>
</dbReference>
<comment type="caution">
    <text evidence="2">The sequence shown here is derived from an EMBL/GenBank/DDBJ whole genome shotgun (WGS) entry which is preliminary data.</text>
</comment>
<evidence type="ECO:0000259" key="1">
    <source>
        <dbReference type="Pfam" id="PF01261"/>
    </source>
</evidence>